<dbReference type="AlphaFoldDB" id="A0A7S3M851"/>
<gene>
    <name evidence="2" type="ORF">SELO1098_LOCUS15614</name>
</gene>
<dbReference type="EMBL" id="HBIC01030873">
    <property type="protein sequence ID" value="CAE0286773.1"/>
    <property type="molecule type" value="Transcribed_RNA"/>
</dbReference>
<organism evidence="2">
    <name type="scientific">Spumella elongata</name>
    <dbReference type="NCBI Taxonomy" id="89044"/>
    <lineage>
        <taxon>Eukaryota</taxon>
        <taxon>Sar</taxon>
        <taxon>Stramenopiles</taxon>
        <taxon>Ochrophyta</taxon>
        <taxon>Chrysophyceae</taxon>
        <taxon>Chromulinales</taxon>
        <taxon>Chromulinaceae</taxon>
        <taxon>Spumella</taxon>
    </lineage>
</organism>
<evidence type="ECO:0000313" key="2">
    <source>
        <dbReference type="EMBL" id="CAE0286773.1"/>
    </source>
</evidence>
<name>A0A7S3M851_9STRA</name>
<proteinExistence type="predicted"/>
<feature type="region of interest" description="Disordered" evidence="1">
    <location>
        <begin position="1"/>
        <end position="64"/>
    </location>
</feature>
<protein>
    <submittedName>
        <fullName evidence="2">Uncharacterized protein</fullName>
    </submittedName>
</protein>
<evidence type="ECO:0000256" key="1">
    <source>
        <dbReference type="SAM" id="MobiDB-lite"/>
    </source>
</evidence>
<sequence>MSAPDRKGAKKTGESLIERREAAKKPRGDLTNKERQERNKRNGKKYQEEKLRASFGRARDSDGPKRKWWEELKDEVWEKDGKLEVAPTRRKASRTEENLSKLIVKPDPLLTNLLNKSLQNRK</sequence>
<accession>A0A7S3M851</accession>
<reference evidence="2" key="1">
    <citation type="submission" date="2021-01" db="EMBL/GenBank/DDBJ databases">
        <authorList>
            <person name="Corre E."/>
            <person name="Pelletier E."/>
            <person name="Niang G."/>
            <person name="Scheremetjew M."/>
            <person name="Finn R."/>
            <person name="Kale V."/>
            <person name="Holt S."/>
            <person name="Cochrane G."/>
            <person name="Meng A."/>
            <person name="Brown T."/>
            <person name="Cohen L."/>
        </authorList>
    </citation>
    <scope>NUCLEOTIDE SEQUENCE</scope>
    <source>
        <strain evidence="2">CCAP 955/1</strain>
    </source>
</reference>